<dbReference type="AlphaFoldDB" id="A0A074JZN7"/>
<dbReference type="STRING" id="1353528.DT23_11460"/>
<dbReference type="Proteomes" id="UP000027471">
    <property type="component" value="Unassembled WGS sequence"/>
</dbReference>
<evidence type="ECO:0000256" key="1">
    <source>
        <dbReference type="SAM" id="Phobius"/>
    </source>
</evidence>
<sequence>MKAPLRILLATLWALCIAGVVIVAALSLGIVEWQDFATAVIAGLVLGIPAGIWTERRIKRNDPFWPPRRRS</sequence>
<keyword evidence="1" id="KW-0472">Membrane</keyword>
<dbReference type="OrthoDB" id="7870164at2"/>
<organism evidence="2 3">
    <name type="scientific">Thioclava indica</name>
    <dbReference type="NCBI Taxonomy" id="1353528"/>
    <lineage>
        <taxon>Bacteria</taxon>
        <taxon>Pseudomonadati</taxon>
        <taxon>Pseudomonadota</taxon>
        <taxon>Alphaproteobacteria</taxon>
        <taxon>Rhodobacterales</taxon>
        <taxon>Paracoccaceae</taxon>
        <taxon>Thioclava</taxon>
    </lineage>
</organism>
<comment type="caution">
    <text evidence="2">The sequence shown here is derived from an EMBL/GenBank/DDBJ whole genome shotgun (WGS) entry which is preliminary data.</text>
</comment>
<keyword evidence="1" id="KW-0812">Transmembrane</keyword>
<proteinExistence type="predicted"/>
<keyword evidence="1" id="KW-1133">Transmembrane helix</keyword>
<dbReference type="RefSeq" id="WP_038128656.1">
    <property type="nucleotide sequence ID" value="NZ_AUNB01000012.1"/>
</dbReference>
<protein>
    <submittedName>
        <fullName evidence="2">Uncharacterized protein</fullName>
    </submittedName>
</protein>
<feature type="transmembrane region" description="Helical" evidence="1">
    <location>
        <begin position="7"/>
        <end position="30"/>
    </location>
</feature>
<gene>
    <name evidence="2" type="ORF">DT23_11460</name>
</gene>
<name>A0A074JZN7_9RHOB</name>
<reference evidence="2 3" key="1">
    <citation type="journal article" date="2015" name="Antonie Van Leeuwenhoek">
        <title>Thioclava indica sp. nov., isolated from surface seawater of the Indian Ocean.</title>
        <authorList>
            <person name="Liu Y."/>
            <person name="Lai Q."/>
            <person name="Du J."/>
            <person name="Xu H."/>
            <person name="Jiang L."/>
            <person name="Shao Z."/>
        </authorList>
    </citation>
    <scope>NUCLEOTIDE SEQUENCE [LARGE SCALE GENOMIC DNA]</scope>
    <source>
        <strain evidence="2 3">DT23-4</strain>
    </source>
</reference>
<accession>A0A074JZN7</accession>
<dbReference type="eggNOG" id="ENOG5033CKV">
    <property type="taxonomic scope" value="Bacteria"/>
</dbReference>
<feature type="transmembrane region" description="Helical" evidence="1">
    <location>
        <begin position="36"/>
        <end position="54"/>
    </location>
</feature>
<evidence type="ECO:0000313" key="3">
    <source>
        <dbReference type="Proteomes" id="UP000027471"/>
    </source>
</evidence>
<evidence type="ECO:0000313" key="2">
    <source>
        <dbReference type="EMBL" id="KEO60998.1"/>
    </source>
</evidence>
<dbReference type="EMBL" id="AUNB01000012">
    <property type="protein sequence ID" value="KEO60998.1"/>
    <property type="molecule type" value="Genomic_DNA"/>
</dbReference>
<keyword evidence="3" id="KW-1185">Reference proteome</keyword>